<dbReference type="Pfam" id="PF13087">
    <property type="entry name" value="AAA_12"/>
    <property type="match status" value="1"/>
</dbReference>
<dbReference type="Gene3D" id="3.40.50.300">
    <property type="entry name" value="P-loop containing nucleotide triphosphate hydrolases"/>
    <property type="match status" value="1"/>
</dbReference>
<keyword evidence="3" id="KW-1185">Reference proteome</keyword>
<gene>
    <name evidence="2" type="ORF">OE88DRAFT_1639267</name>
</gene>
<feature type="domain" description="DNA2/NAM7 helicase-like C-terminal" evidence="1">
    <location>
        <begin position="1"/>
        <end position="41"/>
    </location>
</feature>
<dbReference type="OrthoDB" id="6513042at2759"/>
<sequence length="78" mass="8905">GNEDDYIILSLVRTQDIGFLKDLRRTNVMLTRCRRGMFICTTRAFMIGAGSKTLVGQMIAEFGEDAWLDEEQFAQLNL</sequence>
<evidence type="ECO:0000313" key="3">
    <source>
        <dbReference type="Proteomes" id="UP000305948"/>
    </source>
</evidence>
<dbReference type="PANTHER" id="PTHR10887">
    <property type="entry name" value="DNA2/NAM7 HELICASE FAMILY"/>
    <property type="match status" value="1"/>
</dbReference>
<accession>A0A5C3MK80</accession>
<feature type="non-terminal residue" evidence="2">
    <location>
        <position position="1"/>
    </location>
</feature>
<protein>
    <recommendedName>
        <fullName evidence="1">DNA2/NAM7 helicase-like C-terminal domain-containing protein</fullName>
    </recommendedName>
</protein>
<proteinExistence type="predicted"/>
<dbReference type="Proteomes" id="UP000305948">
    <property type="component" value="Unassembled WGS sequence"/>
</dbReference>
<evidence type="ECO:0000313" key="2">
    <source>
        <dbReference type="EMBL" id="TFK45822.1"/>
    </source>
</evidence>
<name>A0A5C3MK80_9AGAM</name>
<evidence type="ECO:0000259" key="1">
    <source>
        <dbReference type="Pfam" id="PF13087"/>
    </source>
</evidence>
<dbReference type="InterPro" id="IPR041679">
    <property type="entry name" value="DNA2/NAM7-like_C"/>
</dbReference>
<organism evidence="2 3">
    <name type="scientific">Heliocybe sulcata</name>
    <dbReference type="NCBI Taxonomy" id="5364"/>
    <lineage>
        <taxon>Eukaryota</taxon>
        <taxon>Fungi</taxon>
        <taxon>Dikarya</taxon>
        <taxon>Basidiomycota</taxon>
        <taxon>Agaricomycotina</taxon>
        <taxon>Agaricomycetes</taxon>
        <taxon>Gloeophyllales</taxon>
        <taxon>Gloeophyllaceae</taxon>
        <taxon>Heliocybe</taxon>
    </lineage>
</organism>
<dbReference type="PANTHER" id="PTHR10887:SF495">
    <property type="entry name" value="HELICASE SENATAXIN ISOFORM X1-RELATED"/>
    <property type="match status" value="1"/>
</dbReference>
<dbReference type="STRING" id="5364.A0A5C3MK80"/>
<reference evidence="2 3" key="1">
    <citation type="journal article" date="2019" name="Nat. Ecol. Evol.">
        <title>Megaphylogeny resolves global patterns of mushroom evolution.</title>
        <authorList>
            <person name="Varga T."/>
            <person name="Krizsan K."/>
            <person name="Foldi C."/>
            <person name="Dima B."/>
            <person name="Sanchez-Garcia M."/>
            <person name="Sanchez-Ramirez S."/>
            <person name="Szollosi G.J."/>
            <person name="Szarkandi J.G."/>
            <person name="Papp V."/>
            <person name="Albert L."/>
            <person name="Andreopoulos W."/>
            <person name="Angelini C."/>
            <person name="Antonin V."/>
            <person name="Barry K.W."/>
            <person name="Bougher N.L."/>
            <person name="Buchanan P."/>
            <person name="Buyck B."/>
            <person name="Bense V."/>
            <person name="Catcheside P."/>
            <person name="Chovatia M."/>
            <person name="Cooper J."/>
            <person name="Damon W."/>
            <person name="Desjardin D."/>
            <person name="Finy P."/>
            <person name="Geml J."/>
            <person name="Haridas S."/>
            <person name="Hughes K."/>
            <person name="Justo A."/>
            <person name="Karasinski D."/>
            <person name="Kautmanova I."/>
            <person name="Kiss B."/>
            <person name="Kocsube S."/>
            <person name="Kotiranta H."/>
            <person name="LaButti K.M."/>
            <person name="Lechner B.E."/>
            <person name="Liimatainen K."/>
            <person name="Lipzen A."/>
            <person name="Lukacs Z."/>
            <person name="Mihaltcheva S."/>
            <person name="Morgado L.N."/>
            <person name="Niskanen T."/>
            <person name="Noordeloos M.E."/>
            <person name="Ohm R.A."/>
            <person name="Ortiz-Santana B."/>
            <person name="Ovrebo C."/>
            <person name="Racz N."/>
            <person name="Riley R."/>
            <person name="Savchenko A."/>
            <person name="Shiryaev A."/>
            <person name="Soop K."/>
            <person name="Spirin V."/>
            <person name="Szebenyi C."/>
            <person name="Tomsovsky M."/>
            <person name="Tulloss R.E."/>
            <person name="Uehling J."/>
            <person name="Grigoriev I.V."/>
            <person name="Vagvolgyi C."/>
            <person name="Papp T."/>
            <person name="Martin F.M."/>
            <person name="Miettinen O."/>
            <person name="Hibbett D.S."/>
            <person name="Nagy L.G."/>
        </authorList>
    </citation>
    <scope>NUCLEOTIDE SEQUENCE [LARGE SCALE GENOMIC DNA]</scope>
    <source>
        <strain evidence="2 3">OMC1185</strain>
    </source>
</reference>
<dbReference type="InterPro" id="IPR045055">
    <property type="entry name" value="DNA2/NAM7-like"/>
</dbReference>
<dbReference type="InterPro" id="IPR027417">
    <property type="entry name" value="P-loop_NTPase"/>
</dbReference>
<dbReference type="EMBL" id="ML213536">
    <property type="protein sequence ID" value="TFK45822.1"/>
    <property type="molecule type" value="Genomic_DNA"/>
</dbReference>
<dbReference type="AlphaFoldDB" id="A0A5C3MK80"/>